<comment type="caution">
    <text evidence="2">The sequence shown here is derived from an EMBL/GenBank/DDBJ whole genome shotgun (WGS) entry which is preliminary data.</text>
</comment>
<evidence type="ECO:0000313" key="2">
    <source>
        <dbReference type="EMBL" id="NOU59499.1"/>
    </source>
</evidence>
<gene>
    <name evidence="2" type="ORF">ELS83_06690</name>
</gene>
<feature type="signal peptide" evidence="1">
    <location>
        <begin position="1"/>
        <end position="20"/>
    </location>
</feature>
<sequence length="126" mass="13737">MKTFKTILMMMLLATVTLSSCDNEDTDLTGDVIIQTYGESYSGGSFDIYTEVSALADGSSSTVSYPIPVREGYLSAEAFVDDLNHGTYYLVIYRKDSYNGRSVAFQVTGGQTTTIIVSSSSIDIEY</sequence>
<protein>
    <submittedName>
        <fullName evidence="2">Uncharacterized protein</fullName>
    </submittedName>
</protein>
<feature type="chain" id="PRO_5045854193" evidence="1">
    <location>
        <begin position="21"/>
        <end position="126"/>
    </location>
</feature>
<reference evidence="2 3" key="1">
    <citation type="submission" date="2018-12" db="EMBL/GenBank/DDBJ databases">
        <title>Marinifilum JC070 sp. nov., a marine bacterium isolated from Yongle Blue Hole in the South China Sea.</title>
        <authorList>
            <person name="Fu T."/>
        </authorList>
    </citation>
    <scope>NUCLEOTIDE SEQUENCE [LARGE SCALE GENOMIC DNA]</scope>
    <source>
        <strain evidence="2 3">JC070</strain>
    </source>
</reference>
<name>A0ABX1WTS5_9BACT</name>
<dbReference type="EMBL" id="RZNH01000008">
    <property type="protein sequence ID" value="NOU59499.1"/>
    <property type="molecule type" value="Genomic_DNA"/>
</dbReference>
<keyword evidence="3" id="KW-1185">Reference proteome</keyword>
<accession>A0ABX1WTS5</accession>
<evidence type="ECO:0000313" key="3">
    <source>
        <dbReference type="Proteomes" id="UP000732105"/>
    </source>
</evidence>
<keyword evidence="1" id="KW-0732">Signal</keyword>
<organism evidence="2 3">
    <name type="scientific">Marinifilum caeruleilacunae</name>
    <dbReference type="NCBI Taxonomy" id="2499076"/>
    <lineage>
        <taxon>Bacteria</taxon>
        <taxon>Pseudomonadati</taxon>
        <taxon>Bacteroidota</taxon>
        <taxon>Bacteroidia</taxon>
        <taxon>Marinilabiliales</taxon>
        <taxon>Marinifilaceae</taxon>
    </lineage>
</organism>
<dbReference type="PROSITE" id="PS51257">
    <property type="entry name" value="PROKAR_LIPOPROTEIN"/>
    <property type="match status" value="1"/>
</dbReference>
<proteinExistence type="predicted"/>
<evidence type="ECO:0000256" key="1">
    <source>
        <dbReference type="SAM" id="SignalP"/>
    </source>
</evidence>
<dbReference type="RefSeq" id="WP_171594778.1">
    <property type="nucleotide sequence ID" value="NZ_RZNH01000008.1"/>
</dbReference>
<dbReference type="Proteomes" id="UP000732105">
    <property type="component" value="Unassembled WGS sequence"/>
</dbReference>